<name>A0A1B7LZN4_9MICC</name>
<protein>
    <recommendedName>
        <fullName evidence="3">DUF4235 domain-containing protein</fullName>
    </recommendedName>
</protein>
<dbReference type="Pfam" id="PF14019">
    <property type="entry name" value="DUF4235"/>
    <property type="match status" value="1"/>
</dbReference>
<dbReference type="RefSeq" id="WP_043057800.1">
    <property type="nucleotide sequence ID" value="NZ_LXEY01000017.1"/>
</dbReference>
<gene>
    <name evidence="1" type="ORF">A6F49_09180</name>
</gene>
<dbReference type="EMBL" id="LXEY01000017">
    <property type="protein sequence ID" value="OAV61144.1"/>
    <property type="molecule type" value="Genomic_DNA"/>
</dbReference>
<evidence type="ECO:0000313" key="2">
    <source>
        <dbReference type="Proteomes" id="UP000078292"/>
    </source>
</evidence>
<comment type="caution">
    <text evidence="1">The sequence shown here is derived from an EMBL/GenBank/DDBJ whole genome shotgun (WGS) entry which is preliminary data.</text>
</comment>
<dbReference type="Proteomes" id="UP000078292">
    <property type="component" value="Unassembled WGS sequence"/>
</dbReference>
<dbReference type="OrthoDB" id="3268522at2"/>
<organism evidence="1 2">
    <name type="scientific">Enteractinococcus helveticum</name>
    <dbReference type="NCBI Taxonomy" id="1837282"/>
    <lineage>
        <taxon>Bacteria</taxon>
        <taxon>Bacillati</taxon>
        <taxon>Actinomycetota</taxon>
        <taxon>Actinomycetes</taxon>
        <taxon>Micrococcales</taxon>
        <taxon>Micrococcaceae</taxon>
    </lineage>
</organism>
<accession>A0A1B7LZN4</accession>
<reference evidence="1 2" key="1">
    <citation type="submission" date="2016-04" db="EMBL/GenBank/DDBJ databases">
        <title>First whole genome shotgun sequence of the bacterium Enteractinococcus sp. strain UASWS1574.</title>
        <authorList>
            <person name="Crovadore J."/>
            <person name="Chablais R."/>
            <person name="Lefort F."/>
        </authorList>
    </citation>
    <scope>NUCLEOTIDE SEQUENCE [LARGE SCALE GENOMIC DNA]</scope>
    <source>
        <strain evidence="1 2">UASWS1574</strain>
    </source>
</reference>
<evidence type="ECO:0008006" key="3">
    <source>
        <dbReference type="Google" id="ProtNLM"/>
    </source>
</evidence>
<sequence length="93" mass="9659">MNDVTQRLLRTGVSIGAGFIGTKVVEAIWKAATGDDEAPTTDDDQATLLKVVAFATISAGVSALLEVGSQRLVAKAVSKTGNKKTNQLGRSEV</sequence>
<evidence type="ECO:0000313" key="1">
    <source>
        <dbReference type="EMBL" id="OAV61144.1"/>
    </source>
</evidence>
<proteinExistence type="predicted"/>
<keyword evidence="2" id="KW-1185">Reference proteome</keyword>
<dbReference type="STRING" id="1837282.A6F49_09180"/>
<dbReference type="InterPro" id="IPR025329">
    <property type="entry name" value="DUF4235"/>
</dbReference>
<dbReference type="AlphaFoldDB" id="A0A1B7LZN4"/>